<evidence type="ECO:0008006" key="4">
    <source>
        <dbReference type="Google" id="ProtNLM"/>
    </source>
</evidence>
<comment type="caution">
    <text evidence="2">The sequence shown here is derived from an EMBL/GenBank/DDBJ whole genome shotgun (WGS) entry which is preliminary data.</text>
</comment>
<dbReference type="Proteomes" id="UP001597353">
    <property type="component" value="Unassembled WGS sequence"/>
</dbReference>
<organism evidence="2 3">
    <name type="scientific">Halodurantibacterium flavum</name>
    <dbReference type="NCBI Taxonomy" id="1382802"/>
    <lineage>
        <taxon>Bacteria</taxon>
        <taxon>Pseudomonadati</taxon>
        <taxon>Pseudomonadota</taxon>
        <taxon>Alphaproteobacteria</taxon>
        <taxon>Rhodobacterales</taxon>
        <taxon>Paracoccaceae</taxon>
        <taxon>Halodurantibacterium</taxon>
    </lineage>
</organism>
<reference evidence="3" key="1">
    <citation type="journal article" date="2019" name="Int. J. Syst. Evol. Microbiol.">
        <title>The Global Catalogue of Microorganisms (GCM) 10K type strain sequencing project: providing services to taxonomists for standard genome sequencing and annotation.</title>
        <authorList>
            <consortium name="The Broad Institute Genomics Platform"/>
            <consortium name="The Broad Institute Genome Sequencing Center for Infectious Disease"/>
            <person name="Wu L."/>
            <person name="Ma J."/>
        </authorList>
    </citation>
    <scope>NUCLEOTIDE SEQUENCE [LARGE SCALE GENOMIC DNA]</scope>
    <source>
        <strain evidence="3">CGMCC 4.7242</strain>
    </source>
</reference>
<protein>
    <recommendedName>
        <fullName evidence="4">DUF1440 domain-containing protein</fullName>
    </recommendedName>
</protein>
<feature type="transmembrane region" description="Helical" evidence="1">
    <location>
        <begin position="95"/>
        <end position="114"/>
    </location>
</feature>
<keyword evidence="1" id="KW-1133">Transmembrane helix</keyword>
<evidence type="ECO:0000313" key="3">
    <source>
        <dbReference type="Proteomes" id="UP001597353"/>
    </source>
</evidence>
<sequence length="170" mass="17541">MMRNSMGFVLRSGIMGSLLSTAVLMVAARMEGRGVAAPLNGTSHWLWGAKAGRRDGIDLRHTGLGAATQHLSAMFWGLFYGLWAANGREKTPRELAMGGMAMAGIAGAVDYGLMPRRLTPGWEHALSRGAVVAGLAGLGAGLALGGISAASSMRREARGAGARRPGRPGG</sequence>
<dbReference type="EMBL" id="JBHUGH010000009">
    <property type="protein sequence ID" value="MFD1912734.1"/>
    <property type="molecule type" value="Genomic_DNA"/>
</dbReference>
<evidence type="ECO:0000313" key="2">
    <source>
        <dbReference type="EMBL" id="MFD1912734.1"/>
    </source>
</evidence>
<keyword evidence="1" id="KW-0472">Membrane</keyword>
<proteinExistence type="predicted"/>
<feature type="transmembrane region" description="Helical" evidence="1">
    <location>
        <begin position="126"/>
        <end position="150"/>
    </location>
</feature>
<feature type="transmembrane region" description="Helical" evidence="1">
    <location>
        <begin position="60"/>
        <end position="83"/>
    </location>
</feature>
<keyword evidence="3" id="KW-1185">Reference proteome</keyword>
<name>A0ABW4S560_9RHOB</name>
<keyword evidence="1" id="KW-0812">Transmembrane</keyword>
<accession>A0ABW4S560</accession>
<gene>
    <name evidence="2" type="ORF">ACFSGJ_10985</name>
</gene>
<dbReference type="RefSeq" id="WP_390261483.1">
    <property type="nucleotide sequence ID" value="NZ_JBHUGH010000009.1"/>
</dbReference>
<evidence type="ECO:0000256" key="1">
    <source>
        <dbReference type="SAM" id="Phobius"/>
    </source>
</evidence>